<keyword evidence="5" id="KW-0411">Iron-sulfur</keyword>
<keyword evidence="3" id="KW-0479">Metal-binding</keyword>
<keyword evidence="1" id="KW-0004">4Fe-4S</keyword>
<dbReference type="PANTHER" id="PTHR22976">
    <property type="entry name" value="BIOTIN SYNTHASE"/>
    <property type="match status" value="1"/>
</dbReference>
<dbReference type="InterPro" id="IPR013785">
    <property type="entry name" value="Aldolase_TIM"/>
</dbReference>
<dbReference type="GO" id="GO:0004076">
    <property type="term" value="F:biotin synthase activity"/>
    <property type="evidence" value="ECO:0007669"/>
    <property type="project" value="InterPro"/>
</dbReference>
<evidence type="ECO:0000256" key="2">
    <source>
        <dbReference type="ARBA" id="ARBA00022691"/>
    </source>
</evidence>
<dbReference type="Proteomes" id="UP000244093">
    <property type="component" value="Unassembled WGS sequence"/>
</dbReference>
<evidence type="ECO:0000256" key="1">
    <source>
        <dbReference type="ARBA" id="ARBA00022485"/>
    </source>
</evidence>
<evidence type="ECO:0000313" key="8">
    <source>
        <dbReference type="Proteomes" id="UP000244093"/>
    </source>
</evidence>
<dbReference type="SFLD" id="SFLDG01098">
    <property type="entry name" value="Uncharacterised_Radical_SAM_Su"/>
    <property type="match status" value="1"/>
</dbReference>
<evidence type="ECO:0000256" key="5">
    <source>
        <dbReference type="ARBA" id="ARBA00023014"/>
    </source>
</evidence>
<dbReference type="AlphaFoldDB" id="A0A2R7Y495"/>
<keyword evidence="2" id="KW-0949">S-adenosyl-L-methionine</keyword>
<accession>A0A2R7Y495</accession>
<dbReference type="InterPro" id="IPR002684">
    <property type="entry name" value="Biotin_synth/BioAB"/>
</dbReference>
<dbReference type="InterPro" id="IPR006638">
    <property type="entry name" value="Elp3/MiaA/NifB-like_rSAM"/>
</dbReference>
<dbReference type="GO" id="GO:0051537">
    <property type="term" value="F:2 iron, 2 sulfur cluster binding"/>
    <property type="evidence" value="ECO:0007669"/>
    <property type="project" value="TreeGrafter"/>
</dbReference>
<dbReference type="Pfam" id="PF04055">
    <property type="entry name" value="Radical_SAM"/>
    <property type="match status" value="1"/>
</dbReference>
<dbReference type="SFLD" id="SFLDS00029">
    <property type="entry name" value="Radical_SAM"/>
    <property type="match status" value="1"/>
</dbReference>
<dbReference type="InterPro" id="IPR058240">
    <property type="entry name" value="rSAM_sf"/>
</dbReference>
<dbReference type="GO" id="GO:0051539">
    <property type="term" value="F:4 iron, 4 sulfur cluster binding"/>
    <property type="evidence" value="ECO:0007669"/>
    <property type="project" value="UniProtKB-KW"/>
</dbReference>
<dbReference type="CDD" id="cd01335">
    <property type="entry name" value="Radical_SAM"/>
    <property type="match status" value="1"/>
</dbReference>
<protein>
    <recommendedName>
        <fullName evidence="6">Radical SAM core domain-containing protein</fullName>
    </recommendedName>
</protein>
<dbReference type="EMBL" id="NBVN01000004">
    <property type="protein sequence ID" value="PUA32340.1"/>
    <property type="molecule type" value="Genomic_DNA"/>
</dbReference>
<dbReference type="PROSITE" id="PS51918">
    <property type="entry name" value="RADICAL_SAM"/>
    <property type="match status" value="1"/>
</dbReference>
<dbReference type="SMART" id="SM00729">
    <property type="entry name" value="Elp3"/>
    <property type="match status" value="1"/>
</dbReference>
<gene>
    <name evidence="7" type="ORF">B7O98_06685</name>
</gene>
<dbReference type="PANTHER" id="PTHR22976:SF2">
    <property type="entry name" value="BIOTIN SYNTHASE, MITOCHONDRIAL"/>
    <property type="match status" value="1"/>
</dbReference>
<sequence length="315" mass="35730">MKVRVSLGTLAKLGLTKAKVDETPNIAYVMQYSDSGCYGACQYCSQSLSSRSSRELLSRVLWPSVEFNDFLKALEKNLVERVCLQTILKDGFLLEAHKIVEELGKLGVKISLSITPVSKAELLKFKVEGVDYVGVGLDAASSRVFHEMMKPYSWGLYWKFIKNSIEVLGDWHVVTHVIIGLGETLEELLDTLVKLRNLKSLISVFAFTPVKGTPLEKLQPPPLKYYRLVQVAVDLILKGLDPSEFLVFDGDYRVKSEVLKRINFSYNAFLTRGCPGCNRPYYNERPGKEPYNFPSVESIEKFRESLEVELRELKK</sequence>
<dbReference type="InterPro" id="IPR007197">
    <property type="entry name" value="rSAM"/>
</dbReference>
<reference evidence="7 8" key="1">
    <citation type="journal article" date="2018" name="Syst. Appl. Microbiol.">
        <title>A new symbiotic nanoarchaeote (Candidatus Nanoclepta minutus) and its host (Zestosphaera tikiterensis gen. nov., sp. nov.) from a New Zealand hot spring.</title>
        <authorList>
            <person name="St John E."/>
            <person name="Liu Y."/>
            <person name="Podar M."/>
            <person name="Stott M.B."/>
            <person name="Meneghin J."/>
            <person name="Chen Z."/>
            <person name="Lagutin K."/>
            <person name="Mitchell K."/>
            <person name="Reysenbach A.L."/>
        </authorList>
    </citation>
    <scope>NUCLEOTIDE SEQUENCE [LARGE SCALE GENOMIC DNA]</scope>
    <source>
        <strain evidence="7">NZ3</strain>
    </source>
</reference>
<proteinExistence type="predicted"/>
<evidence type="ECO:0000256" key="3">
    <source>
        <dbReference type="ARBA" id="ARBA00022723"/>
    </source>
</evidence>
<dbReference type="SUPFAM" id="SSF102114">
    <property type="entry name" value="Radical SAM enzymes"/>
    <property type="match status" value="1"/>
</dbReference>
<dbReference type="GO" id="GO:0009102">
    <property type="term" value="P:biotin biosynthetic process"/>
    <property type="evidence" value="ECO:0007669"/>
    <property type="project" value="InterPro"/>
</dbReference>
<evidence type="ECO:0000313" key="7">
    <source>
        <dbReference type="EMBL" id="PUA32340.1"/>
    </source>
</evidence>
<evidence type="ECO:0000256" key="4">
    <source>
        <dbReference type="ARBA" id="ARBA00023004"/>
    </source>
</evidence>
<organism evidence="7 8">
    <name type="scientific">Zestosphaera tikiterensis</name>
    <dbReference type="NCBI Taxonomy" id="1973259"/>
    <lineage>
        <taxon>Archaea</taxon>
        <taxon>Thermoproteota</taxon>
        <taxon>Thermoprotei</taxon>
        <taxon>Desulfurococcales</taxon>
        <taxon>Desulfurococcaceae</taxon>
        <taxon>Zestosphaera</taxon>
    </lineage>
</organism>
<feature type="domain" description="Radical SAM core" evidence="6">
    <location>
        <begin position="22"/>
        <end position="241"/>
    </location>
</feature>
<dbReference type="GO" id="GO:0046872">
    <property type="term" value="F:metal ion binding"/>
    <property type="evidence" value="ECO:0007669"/>
    <property type="project" value="UniProtKB-KW"/>
</dbReference>
<comment type="caution">
    <text evidence="7">The sequence shown here is derived from an EMBL/GenBank/DDBJ whole genome shotgun (WGS) entry which is preliminary data.</text>
</comment>
<dbReference type="Gene3D" id="3.20.20.70">
    <property type="entry name" value="Aldolase class I"/>
    <property type="match status" value="1"/>
</dbReference>
<keyword evidence="4" id="KW-0408">Iron</keyword>
<evidence type="ECO:0000259" key="6">
    <source>
        <dbReference type="PROSITE" id="PS51918"/>
    </source>
</evidence>
<name>A0A2R7Y495_9CREN</name>